<keyword evidence="12" id="KW-0829">Tyrosine-protein kinase</keyword>
<evidence type="ECO:0000256" key="13">
    <source>
        <dbReference type="ARBA" id="ARBA00023157"/>
    </source>
</evidence>
<dbReference type="InterPro" id="IPR003609">
    <property type="entry name" value="Pan_app"/>
</dbReference>
<evidence type="ECO:0000313" key="20">
    <source>
        <dbReference type="Proteomes" id="UP001159427"/>
    </source>
</evidence>
<keyword evidence="6 17" id="KW-0732">Signal</keyword>
<dbReference type="Pfam" id="PF00024">
    <property type="entry name" value="PAN_1"/>
    <property type="match status" value="1"/>
</dbReference>
<evidence type="ECO:0000256" key="7">
    <source>
        <dbReference type="ARBA" id="ARBA00022741"/>
    </source>
</evidence>
<feature type="chain" id="PRO_5045508465" description="receptor protein-tyrosine kinase" evidence="17">
    <location>
        <begin position="23"/>
        <end position="457"/>
    </location>
</feature>
<keyword evidence="9" id="KW-0067">ATP-binding</keyword>
<evidence type="ECO:0000256" key="6">
    <source>
        <dbReference type="ARBA" id="ARBA00022729"/>
    </source>
</evidence>
<dbReference type="PANTHER" id="PTHR31535:SF3">
    <property type="entry name" value="REGULATORY PROTEIN ZESTE"/>
    <property type="match status" value="1"/>
</dbReference>
<dbReference type="EC" id="2.7.10.1" evidence="2"/>
<dbReference type="EMBL" id="CALNXI010001114">
    <property type="protein sequence ID" value="CAH3156106.1"/>
    <property type="molecule type" value="Genomic_DNA"/>
</dbReference>
<comment type="caution">
    <text evidence="19">The sequence shown here is derived from an EMBL/GenBank/DDBJ whole genome shotgun (WGS) entry which is preliminary data.</text>
</comment>
<evidence type="ECO:0000256" key="11">
    <source>
        <dbReference type="ARBA" id="ARBA00023136"/>
    </source>
</evidence>
<evidence type="ECO:0000256" key="8">
    <source>
        <dbReference type="ARBA" id="ARBA00022777"/>
    </source>
</evidence>
<keyword evidence="10" id="KW-1133">Transmembrane helix</keyword>
<evidence type="ECO:0000256" key="9">
    <source>
        <dbReference type="ARBA" id="ARBA00022840"/>
    </source>
</evidence>
<name>A0ABN8Q2Z8_9CNID</name>
<dbReference type="PROSITE" id="PS50948">
    <property type="entry name" value="PAN"/>
    <property type="match status" value="1"/>
</dbReference>
<organism evidence="19 20">
    <name type="scientific">Porites evermanni</name>
    <dbReference type="NCBI Taxonomy" id="104178"/>
    <lineage>
        <taxon>Eukaryota</taxon>
        <taxon>Metazoa</taxon>
        <taxon>Cnidaria</taxon>
        <taxon>Anthozoa</taxon>
        <taxon>Hexacorallia</taxon>
        <taxon>Scleractinia</taxon>
        <taxon>Fungiina</taxon>
        <taxon>Poritidae</taxon>
        <taxon>Porites</taxon>
    </lineage>
</organism>
<keyword evidence="20" id="KW-1185">Reference proteome</keyword>
<evidence type="ECO:0000256" key="2">
    <source>
        <dbReference type="ARBA" id="ARBA00011902"/>
    </source>
</evidence>
<comment type="subcellular location">
    <subcellularLocation>
        <location evidence="1">Cell membrane</location>
        <topology evidence="1">Single-pass type I membrane protein</topology>
    </subcellularLocation>
</comment>
<keyword evidence="3" id="KW-1003">Cell membrane</keyword>
<evidence type="ECO:0000256" key="10">
    <source>
        <dbReference type="ARBA" id="ARBA00022989"/>
    </source>
</evidence>
<evidence type="ECO:0000256" key="16">
    <source>
        <dbReference type="SAM" id="MobiDB-lite"/>
    </source>
</evidence>
<evidence type="ECO:0000256" key="14">
    <source>
        <dbReference type="ARBA" id="ARBA00023170"/>
    </source>
</evidence>
<dbReference type="PANTHER" id="PTHR31535">
    <property type="match status" value="1"/>
</dbReference>
<dbReference type="Proteomes" id="UP001159427">
    <property type="component" value="Unassembled WGS sequence"/>
</dbReference>
<evidence type="ECO:0000259" key="18">
    <source>
        <dbReference type="PROSITE" id="PS50948"/>
    </source>
</evidence>
<keyword evidence="13" id="KW-1015">Disulfide bond</keyword>
<feature type="region of interest" description="Disordered" evidence="16">
    <location>
        <begin position="389"/>
        <end position="411"/>
    </location>
</feature>
<keyword evidence="11" id="KW-0472">Membrane</keyword>
<proteinExistence type="predicted"/>
<keyword evidence="4" id="KW-0808">Transferase</keyword>
<dbReference type="Gene3D" id="3.50.4.10">
    <property type="entry name" value="Hepatocyte Growth Factor"/>
    <property type="match status" value="1"/>
</dbReference>
<feature type="region of interest" description="Disordered" evidence="16">
    <location>
        <begin position="296"/>
        <end position="324"/>
    </location>
</feature>
<evidence type="ECO:0000256" key="3">
    <source>
        <dbReference type="ARBA" id="ARBA00022475"/>
    </source>
</evidence>
<evidence type="ECO:0000256" key="15">
    <source>
        <dbReference type="ARBA" id="ARBA00023180"/>
    </source>
</evidence>
<keyword evidence="8" id="KW-0418">Kinase</keyword>
<keyword evidence="7" id="KW-0547">Nucleotide-binding</keyword>
<feature type="compositionally biased region" description="Polar residues" evidence="16">
    <location>
        <begin position="305"/>
        <end position="318"/>
    </location>
</feature>
<evidence type="ECO:0000256" key="1">
    <source>
        <dbReference type="ARBA" id="ARBA00004251"/>
    </source>
</evidence>
<keyword evidence="14" id="KW-0675">Receptor</keyword>
<evidence type="ECO:0000256" key="4">
    <source>
        <dbReference type="ARBA" id="ARBA00022679"/>
    </source>
</evidence>
<keyword evidence="15" id="KW-0325">Glycoprotein</keyword>
<evidence type="ECO:0000256" key="12">
    <source>
        <dbReference type="ARBA" id="ARBA00023137"/>
    </source>
</evidence>
<evidence type="ECO:0000256" key="17">
    <source>
        <dbReference type="SAM" id="SignalP"/>
    </source>
</evidence>
<dbReference type="InterPro" id="IPR055163">
    <property type="entry name" value="ALK/LTK-like_GRD"/>
</dbReference>
<evidence type="ECO:0000256" key="5">
    <source>
        <dbReference type="ARBA" id="ARBA00022692"/>
    </source>
</evidence>
<protein>
    <recommendedName>
        <fullName evidence="2">receptor protein-tyrosine kinase</fullName>
        <ecNumber evidence="2">2.7.10.1</ecNumber>
    </recommendedName>
</protein>
<feature type="domain" description="Apple" evidence="18">
    <location>
        <begin position="23"/>
        <end position="106"/>
    </location>
</feature>
<sequence>MKLIQFVTIVFCFCHQSPNASTCTQNDDPCGYFQPFYEMALKGHVFQTLKVPSSLYCLEACKHEARCQSFNHVMGKDICELNNRTKEARPEDFISDVTKLYLKKPKNRVALGSIPELPAASCEEIKMSEGQVVASKKYWMTCINQDMAVLAYCNMTTGVPLINFTTKGFTGRYGIIQRFIVPKTGVYLIKAWGARGGTHSTNYGDYPGTYYGGRGAMKQGTFSLNVETVLNIVVGQRGGDSVEVKGGQSTNLTAAQLELSVEDNAGTGGGGGSFVYTTNNELLLAAGGGGGTSNGYNGVDGQAGPNGTSSVGNDSSAIYSGGTGGQPGQCNNNPETADYHGGVGAGWLREGCARVGPEHGERGGSRAQNWVGGRAGGMNSGYNGGPPPGAVGGFGGGGGGSEDNGASGGGGGYSGGGSGLWDSQAGGGGGSYCSGSSCLGITGGNMNDHGFVEIFEL</sequence>
<evidence type="ECO:0000313" key="19">
    <source>
        <dbReference type="EMBL" id="CAH3156106.1"/>
    </source>
</evidence>
<gene>
    <name evidence="19" type="ORF">PEVE_00002070</name>
</gene>
<feature type="signal peptide" evidence="17">
    <location>
        <begin position="1"/>
        <end position="22"/>
    </location>
</feature>
<reference evidence="19 20" key="1">
    <citation type="submission" date="2022-05" db="EMBL/GenBank/DDBJ databases">
        <authorList>
            <consortium name="Genoscope - CEA"/>
            <person name="William W."/>
        </authorList>
    </citation>
    <scope>NUCLEOTIDE SEQUENCE [LARGE SCALE GENOMIC DNA]</scope>
</reference>
<dbReference type="Pfam" id="PF12810">
    <property type="entry name" value="ALK_LTK_GRD"/>
    <property type="match status" value="1"/>
</dbReference>
<keyword evidence="5" id="KW-0812">Transmembrane</keyword>
<accession>A0ABN8Q2Z8</accession>
<dbReference type="SUPFAM" id="SSF57414">
    <property type="entry name" value="Hairpin loop containing domain-like"/>
    <property type="match status" value="1"/>
</dbReference>